<accession>A0A6A6UTA3</accession>
<feature type="compositionally biased region" description="Basic and acidic residues" evidence="7">
    <location>
        <begin position="287"/>
        <end position="298"/>
    </location>
</feature>
<dbReference type="OrthoDB" id="567788at2759"/>
<keyword evidence="10" id="KW-1185">Reference proteome</keyword>
<evidence type="ECO:0000256" key="7">
    <source>
        <dbReference type="SAM" id="MobiDB-lite"/>
    </source>
</evidence>
<organism evidence="9 10">
    <name type="scientific">Microthyrium microscopicum</name>
    <dbReference type="NCBI Taxonomy" id="703497"/>
    <lineage>
        <taxon>Eukaryota</taxon>
        <taxon>Fungi</taxon>
        <taxon>Dikarya</taxon>
        <taxon>Ascomycota</taxon>
        <taxon>Pezizomycotina</taxon>
        <taxon>Dothideomycetes</taxon>
        <taxon>Dothideomycetes incertae sedis</taxon>
        <taxon>Microthyriales</taxon>
        <taxon>Microthyriaceae</taxon>
        <taxon>Microthyrium</taxon>
    </lineage>
</organism>
<evidence type="ECO:0000256" key="4">
    <source>
        <dbReference type="ARBA" id="ARBA00022989"/>
    </source>
</evidence>
<gene>
    <name evidence="9" type="ORF">BT63DRAFT_39355</name>
</gene>
<feature type="region of interest" description="Disordered" evidence="7">
    <location>
        <begin position="269"/>
        <end position="317"/>
    </location>
</feature>
<feature type="transmembrane region" description="Helical" evidence="6">
    <location>
        <begin position="192"/>
        <end position="210"/>
    </location>
</feature>
<feature type="domain" description="Reticulon" evidence="8">
    <location>
        <begin position="64"/>
        <end position="261"/>
    </location>
</feature>
<reference evidence="9" key="1">
    <citation type="journal article" date="2020" name="Stud. Mycol.">
        <title>101 Dothideomycetes genomes: a test case for predicting lifestyles and emergence of pathogens.</title>
        <authorList>
            <person name="Haridas S."/>
            <person name="Albert R."/>
            <person name="Binder M."/>
            <person name="Bloem J."/>
            <person name="Labutti K."/>
            <person name="Salamov A."/>
            <person name="Andreopoulos B."/>
            <person name="Baker S."/>
            <person name="Barry K."/>
            <person name="Bills G."/>
            <person name="Bluhm B."/>
            <person name="Cannon C."/>
            <person name="Castanera R."/>
            <person name="Culley D."/>
            <person name="Daum C."/>
            <person name="Ezra D."/>
            <person name="Gonzalez J."/>
            <person name="Henrissat B."/>
            <person name="Kuo A."/>
            <person name="Liang C."/>
            <person name="Lipzen A."/>
            <person name="Lutzoni F."/>
            <person name="Magnuson J."/>
            <person name="Mondo S."/>
            <person name="Nolan M."/>
            <person name="Ohm R."/>
            <person name="Pangilinan J."/>
            <person name="Park H.-J."/>
            <person name="Ramirez L."/>
            <person name="Alfaro M."/>
            <person name="Sun H."/>
            <person name="Tritt A."/>
            <person name="Yoshinaga Y."/>
            <person name="Zwiers L.-H."/>
            <person name="Turgeon B."/>
            <person name="Goodwin S."/>
            <person name="Spatafora J."/>
            <person name="Crous P."/>
            <person name="Grigoriev I."/>
        </authorList>
    </citation>
    <scope>NUCLEOTIDE SEQUENCE</scope>
    <source>
        <strain evidence="9">CBS 115976</strain>
    </source>
</reference>
<feature type="transmembrane region" description="Helical" evidence="6">
    <location>
        <begin position="75"/>
        <end position="93"/>
    </location>
</feature>
<dbReference type="EMBL" id="MU004230">
    <property type="protein sequence ID" value="KAF2675485.1"/>
    <property type="molecule type" value="Genomic_DNA"/>
</dbReference>
<dbReference type="PROSITE" id="PS50845">
    <property type="entry name" value="RETICULON"/>
    <property type="match status" value="1"/>
</dbReference>
<name>A0A6A6UTA3_9PEZI</name>
<proteinExistence type="predicted"/>
<evidence type="ECO:0000256" key="3">
    <source>
        <dbReference type="ARBA" id="ARBA00022824"/>
    </source>
</evidence>
<evidence type="ECO:0000313" key="9">
    <source>
        <dbReference type="EMBL" id="KAF2675485.1"/>
    </source>
</evidence>
<dbReference type="AlphaFoldDB" id="A0A6A6UTA3"/>
<keyword evidence="3 6" id="KW-0256">Endoplasmic reticulum</keyword>
<dbReference type="Pfam" id="PF02453">
    <property type="entry name" value="Reticulon"/>
    <property type="match status" value="1"/>
</dbReference>
<feature type="transmembrane region" description="Helical" evidence="6">
    <location>
        <begin position="169"/>
        <end position="186"/>
    </location>
</feature>
<evidence type="ECO:0000256" key="1">
    <source>
        <dbReference type="ARBA" id="ARBA00004477"/>
    </source>
</evidence>
<evidence type="ECO:0000259" key="8">
    <source>
        <dbReference type="PROSITE" id="PS50845"/>
    </source>
</evidence>
<protein>
    <recommendedName>
        <fullName evidence="6">Reticulon-like protein</fullName>
    </recommendedName>
</protein>
<keyword evidence="4 6" id="KW-1133">Transmembrane helix</keyword>
<keyword evidence="5 6" id="KW-0472">Membrane</keyword>
<evidence type="ECO:0000313" key="10">
    <source>
        <dbReference type="Proteomes" id="UP000799302"/>
    </source>
</evidence>
<dbReference type="Proteomes" id="UP000799302">
    <property type="component" value="Unassembled WGS sequence"/>
</dbReference>
<evidence type="ECO:0000256" key="6">
    <source>
        <dbReference type="RuleBase" id="RU363132"/>
    </source>
</evidence>
<evidence type="ECO:0000256" key="2">
    <source>
        <dbReference type="ARBA" id="ARBA00022692"/>
    </source>
</evidence>
<keyword evidence="2 6" id="KW-0812">Transmembrane</keyword>
<dbReference type="GO" id="GO:0005789">
    <property type="term" value="C:endoplasmic reticulum membrane"/>
    <property type="evidence" value="ECO:0007669"/>
    <property type="project" value="UniProtKB-SubCell"/>
</dbReference>
<comment type="subcellular location">
    <subcellularLocation>
        <location evidence="1 6">Endoplasmic reticulum membrane</location>
        <topology evidence="1 6">Multi-pass membrane protein</topology>
    </subcellularLocation>
</comment>
<sequence length="317" mass="35024">MDTVANHPVTQQATDAVVNGPVGQAVSSEKAKTSAEFQDLADSRKTPSQPAATGQPLTHYHSLIYRLLSWKNPRATGITFATIVSLIFVSRYVDIMRYTFRALYTVLGGAAAVEVVSKQLLGNGFATQMRPKKYYTIRKESLERFLDDVEQMINFVVIEFQRIIFVENVWATAAAFLSSFASYWLIKWLPLWGLTLLSTIVTFLAPLVYVSNKELIDGHLNHASNLITEQTSQLRDLASQHTSQATETVKSYAGEYSQKAQEMIGQARGRVNGSSMQPNDFPTAPKTEPKTSEPKVSESDFPNVASNGASAEPLHAQ</sequence>
<evidence type="ECO:0000256" key="5">
    <source>
        <dbReference type="ARBA" id="ARBA00023136"/>
    </source>
</evidence>
<dbReference type="InterPro" id="IPR003388">
    <property type="entry name" value="Reticulon"/>
</dbReference>